<dbReference type="InterPro" id="IPR002347">
    <property type="entry name" value="SDR_fam"/>
</dbReference>
<comment type="similarity">
    <text evidence="1 3">Belongs to the short-chain dehydrogenases/reductases (SDR) family.</text>
</comment>
<dbReference type="InterPro" id="IPR020904">
    <property type="entry name" value="Sc_DH/Rdtase_CS"/>
</dbReference>
<keyword evidence="6" id="KW-1185">Reference proteome</keyword>
<dbReference type="OrthoDB" id="9795647at2"/>
<dbReference type="PANTHER" id="PTHR43658:SF8">
    <property type="entry name" value="17-BETA-HYDROXYSTEROID DEHYDROGENASE 14-RELATED"/>
    <property type="match status" value="1"/>
</dbReference>
<evidence type="ECO:0000256" key="1">
    <source>
        <dbReference type="ARBA" id="ARBA00006484"/>
    </source>
</evidence>
<dbReference type="RefSeq" id="WP_092195791.1">
    <property type="nucleotide sequence ID" value="NZ_FOND01000003.1"/>
</dbReference>
<dbReference type="STRING" id="1798228.SAMN05216574_103257"/>
<dbReference type="GO" id="GO:0016491">
    <property type="term" value="F:oxidoreductase activity"/>
    <property type="evidence" value="ECO:0007669"/>
    <property type="project" value="UniProtKB-KW"/>
</dbReference>
<evidence type="ECO:0000313" key="6">
    <source>
        <dbReference type="Proteomes" id="UP000198589"/>
    </source>
</evidence>
<organism evidence="5 6">
    <name type="scientific">Blastococcus tunisiensis</name>
    <dbReference type="NCBI Taxonomy" id="1798228"/>
    <lineage>
        <taxon>Bacteria</taxon>
        <taxon>Bacillati</taxon>
        <taxon>Actinomycetota</taxon>
        <taxon>Actinomycetes</taxon>
        <taxon>Geodermatophilales</taxon>
        <taxon>Geodermatophilaceae</taxon>
        <taxon>Blastococcus</taxon>
    </lineage>
</organism>
<evidence type="ECO:0000259" key="4">
    <source>
        <dbReference type="SMART" id="SM00822"/>
    </source>
</evidence>
<dbReference type="PROSITE" id="PS00061">
    <property type="entry name" value="ADH_SHORT"/>
    <property type="match status" value="1"/>
</dbReference>
<protein>
    <submittedName>
        <fullName evidence="5">NAD(P)-dependent dehydrogenase, short-chain alcohol dehydrogenase family</fullName>
    </submittedName>
</protein>
<sequence length="255" mass="27141">MKIEDSVAVVTGGASGLGEATARRLLDRGARAVVALDVNAERGKDLTAELGDRYRFARTDITDPEEVDAVLADAREIGEIRIVVNAAAIAAPAKLLSRKGPIPLETFDKGIKVNLYGPLHVMRAAVPGMAGNEPREDGERGVIINVSSGAAWEGQIGQVSYSASKAALVGMTLPLSRELAEHGIRVMTIAPGAFDTPMYAQVPPSVKEGLIAQSLFPRRMGHPDEFAMLVEEIVRNPMHNGRTIRLDGGMILSPS</sequence>
<dbReference type="Gene3D" id="3.40.50.720">
    <property type="entry name" value="NAD(P)-binding Rossmann-like Domain"/>
    <property type="match status" value="1"/>
</dbReference>
<reference evidence="6" key="1">
    <citation type="submission" date="2016-10" db="EMBL/GenBank/DDBJ databases">
        <authorList>
            <person name="Varghese N."/>
            <person name="Submissions S."/>
        </authorList>
    </citation>
    <scope>NUCLEOTIDE SEQUENCE [LARGE SCALE GENOMIC DNA]</scope>
    <source>
        <strain evidence="6">DSM 46838</strain>
    </source>
</reference>
<proteinExistence type="inferred from homology"/>
<dbReference type="Proteomes" id="UP000198589">
    <property type="component" value="Unassembled WGS sequence"/>
</dbReference>
<dbReference type="SUPFAM" id="SSF51735">
    <property type="entry name" value="NAD(P)-binding Rossmann-fold domains"/>
    <property type="match status" value="1"/>
</dbReference>
<evidence type="ECO:0000313" key="5">
    <source>
        <dbReference type="EMBL" id="SFE40309.1"/>
    </source>
</evidence>
<evidence type="ECO:0000256" key="3">
    <source>
        <dbReference type="RuleBase" id="RU000363"/>
    </source>
</evidence>
<dbReference type="SMART" id="SM00822">
    <property type="entry name" value="PKS_KR"/>
    <property type="match status" value="1"/>
</dbReference>
<evidence type="ECO:0000256" key="2">
    <source>
        <dbReference type="ARBA" id="ARBA00023002"/>
    </source>
</evidence>
<dbReference type="PRINTS" id="PR00081">
    <property type="entry name" value="GDHRDH"/>
</dbReference>
<dbReference type="AlphaFoldDB" id="A0A1I2A985"/>
<keyword evidence="2" id="KW-0560">Oxidoreductase</keyword>
<gene>
    <name evidence="5" type="ORF">SAMN05216574_103257</name>
</gene>
<dbReference type="PANTHER" id="PTHR43658">
    <property type="entry name" value="SHORT-CHAIN DEHYDROGENASE/REDUCTASE"/>
    <property type="match status" value="1"/>
</dbReference>
<dbReference type="EMBL" id="FOND01000003">
    <property type="protein sequence ID" value="SFE40309.1"/>
    <property type="molecule type" value="Genomic_DNA"/>
</dbReference>
<name>A0A1I2A985_9ACTN</name>
<feature type="domain" description="Ketoreductase" evidence="4">
    <location>
        <begin position="6"/>
        <end position="192"/>
    </location>
</feature>
<dbReference type="InterPro" id="IPR036291">
    <property type="entry name" value="NAD(P)-bd_dom_sf"/>
</dbReference>
<dbReference type="PRINTS" id="PR00080">
    <property type="entry name" value="SDRFAMILY"/>
</dbReference>
<dbReference type="InterPro" id="IPR057326">
    <property type="entry name" value="KR_dom"/>
</dbReference>
<accession>A0A1I2A985</accession>
<dbReference type="Pfam" id="PF00106">
    <property type="entry name" value="adh_short"/>
    <property type="match status" value="1"/>
</dbReference>